<keyword evidence="1" id="KW-0472">Membrane</keyword>
<dbReference type="EnsemblPlants" id="Kaladp0006s0093.2.v1.1">
    <property type="protein sequence ID" value="Kaladp0006s0093.2.v1.1"/>
    <property type="gene ID" value="Kaladp0006s0093.v1.1"/>
</dbReference>
<organism evidence="2 3">
    <name type="scientific">Kalanchoe fedtschenkoi</name>
    <name type="common">Lavender scallops</name>
    <name type="synonym">South American air plant</name>
    <dbReference type="NCBI Taxonomy" id="63787"/>
    <lineage>
        <taxon>Eukaryota</taxon>
        <taxon>Viridiplantae</taxon>
        <taxon>Streptophyta</taxon>
        <taxon>Embryophyta</taxon>
        <taxon>Tracheophyta</taxon>
        <taxon>Spermatophyta</taxon>
        <taxon>Magnoliopsida</taxon>
        <taxon>eudicotyledons</taxon>
        <taxon>Gunneridae</taxon>
        <taxon>Pentapetalae</taxon>
        <taxon>Saxifragales</taxon>
        <taxon>Crassulaceae</taxon>
        <taxon>Kalanchoe</taxon>
    </lineage>
</organism>
<feature type="transmembrane region" description="Helical" evidence="1">
    <location>
        <begin position="410"/>
        <end position="428"/>
    </location>
</feature>
<proteinExistence type="predicted"/>
<dbReference type="EnsemblPlants" id="Kaladp0006s0093.1.v1.1">
    <property type="protein sequence ID" value="Kaladp0006s0093.1.v1.1"/>
    <property type="gene ID" value="Kaladp0006s0093.v1.1"/>
</dbReference>
<evidence type="ECO:0000313" key="2">
    <source>
        <dbReference type="EnsemblPlants" id="Kaladp0006s0093.2.v1.1"/>
    </source>
</evidence>
<keyword evidence="1" id="KW-0812">Transmembrane</keyword>
<accession>A0A7N0RAS5</accession>
<dbReference type="AlphaFoldDB" id="A0A7N0RAS5"/>
<dbReference type="PANTHER" id="PTHR35482:SF1">
    <property type="entry name" value="CYTOCHROME C OXIDASE SUBUNIT"/>
    <property type="match status" value="1"/>
</dbReference>
<dbReference type="Gramene" id="Kaladp0006s0093.1.v1.1">
    <property type="protein sequence ID" value="Kaladp0006s0093.1.v1.1"/>
    <property type="gene ID" value="Kaladp0006s0093.v1.1"/>
</dbReference>
<keyword evidence="1" id="KW-1133">Transmembrane helix</keyword>
<dbReference type="Proteomes" id="UP000594263">
    <property type="component" value="Unplaced"/>
</dbReference>
<dbReference type="Gramene" id="Kaladp0006s0093.2.v1.1">
    <property type="protein sequence ID" value="Kaladp0006s0093.2.v1.1"/>
    <property type="gene ID" value="Kaladp0006s0093.v1.1"/>
</dbReference>
<name>A0A7N0RAS5_KALFE</name>
<evidence type="ECO:0000313" key="3">
    <source>
        <dbReference type="Proteomes" id="UP000594263"/>
    </source>
</evidence>
<reference evidence="2" key="1">
    <citation type="submission" date="2021-01" db="UniProtKB">
        <authorList>
            <consortium name="EnsemblPlants"/>
        </authorList>
    </citation>
    <scope>IDENTIFICATION</scope>
</reference>
<sequence>MATIAQPLPALQCQSPHNHKLSMAVIVVTFSSKSISLFSPSTGRPFKLYSSLNPDSSDCKPPAADPVKLAFEKAKAYKKFAKITTPSSADTPFPISESGSSTSGDFLSVKMALERAEDLDGVEGNAADSTLTLSEDSKADKKAQPSISAIDFMGLNFADKKKGRGLPAGLMPLVDPLDVPDSVEVEFIAGNLSETAVNGQREDDGSEIYKPKVSTWGVFPRPGNISKTFGGGRTIRPGEVLETEEDRAAKDAKTRQLLAAYKARAGMNIDPKLKSECEKAVNDGDSLMNRGKLKEALPFYEDVMKKLTFKSELHGVAALQWSICQDSLSRSNEARIMYEKLQSHPNYRVSKAAREFMFGFQAMEMMKVKSARTPSMSTGYQNYFEAFLENKPDYALKEAGTSQSTGDETLPYIFFLASPLLIMLIISLRKVVN</sequence>
<dbReference type="OMA" id="ALPYMIF"/>
<dbReference type="PANTHER" id="PTHR35482">
    <property type="entry name" value="CYTOCHROME C OXIDASE SUBUNIT"/>
    <property type="match status" value="1"/>
</dbReference>
<protein>
    <submittedName>
        <fullName evidence="2">Uncharacterized protein</fullName>
    </submittedName>
</protein>
<keyword evidence="3" id="KW-1185">Reference proteome</keyword>
<evidence type="ECO:0000256" key="1">
    <source>
        <dbReference type="SAM" id="Phobius"/>
    </source>
</evidence>